<gene>
    <name evidence="18" type="ORF">EVEC_LOCUS10562</name>
</gene>
<comment type="cofactor">
    <cofactor evidence="3">
        <name>Mg(2+)</name>
        <dbReference type="ChEBI" id="CHEBI:18420"/>
    </cofactor>
</comment>
<dbReference type="WBParaSite" id="EVEC_0001124801-mRNA-1">
    <property type="protein sequence ID" value="EVEC_0001124801-mRNA-1"/>
    <property type="gene ID" value="EVEC_0001124801"/>
</dbReference>
<dbReference type="PROSITE" id="PS50125">
    <property type="entry name" value="GUANYLATE_CYCLASE_2"/>
    <property type="match status" value="2"/>
</dbReference>
<dbReference type="Gene3D" id="3.30.70.1230">
    <property type="entry name" value="Nucleotide cyclase"/>
    <property type="match status" value="2"/>
</dbReference>
<evidence type="ECO:0000256" key="13">
    <source>
        <dbReference type="ARBA" id="ARBA00023136"/>
    </source>
</evidence>
<evidence type="ECO:0000256" key="5">
    <source>
        <dbReference type="ARBA" id="ARBA00012201"/>
    </source>
</evidence>
<feature type="domain" description="Guanylate cyclase" evidence="17">
    <location>
        <begin position="763"/>
        <end position="921"/>
    </location>
</feature>
<evidence type="ECO:0000256" key="1">
    <source>
        <dbReference type="ARBA" id="ARBA00001436"/>
    </source>
</evidence>
<name>A0A0N4VK66_ENTVE</name>
<evidence type="ECO:0000313" key="19">
    <source>
        <dbReference type="Proteomes" id="UP000274131"/>
    </source>
</evidence>
<dbReference type="GO" id="GO:0005524">
    <property type="term" value="F:ATP binding"/>
    <property type="evidence" value="ECO:0007669"/>
    <property type="project" value="UniProtKB-KW"/>
</dbReference>
<dbReference type="STRING" id="51028.A0A0N4VK66"/>
<evidence type="ECO:0000313" key="20">
    <source>
        <dbReference type="WBParaSite" id="EVEC_0001124801-mRNA-1"/>
    </source>
</evidence>
<comment type="similarity">
    <text evidence="15">Belongs to the adenylyl cyclase class-4/guanylyl cyclase family.</text>
</comment>
<evidence type="ECO:0000256" key="3">
    <source>
        <dbReference type="ARBA" id="ARBA00001946"/>
    </source>
</evidence>
<feature type="transmembrane region" description="Helical" evidence="16">
    <location>
        <begin position="642"/>
        <end position="660"/>
    </location>
</feature>
<keyword evidence="14 15" id="KW-0456">Lyase</keyword>
<protein>
    <recommendedName>
        <fullName evidence="5">adenylate cyclase</fullName>
        <ecNumber evidence="5">4.6.1.1</ecNumber>
    </recommendedName>
</protein>
<evidence type="ECO:0000256" key="15">
    <source>
        <dbReference type="RuleBase" id="RU000405"/>
    </source>
</evidence>
<evidence type="ECO:0000256" key="11">
    <source>
        <dbReference type="ARBA" id="ARBA00022989"/>
    </source>
</evidence>
<dbReference type="PANTHER" id="PTHR45627:SF12">
    <property type="entry name" value="ADENYLATE CYCLASE TYPE 2"/>
    <property type="match status" value="1"/>
</dbReference>
<organism evidence="20">
    <name type="scientific">Enterobius vermicularis</name>
    <name type="common">Human pinworm</name>
    <dbReference type="NCBI Taxonomy" id="51028"/>
    <lineage>
        <taxon>Eukaryota</taxon>
        <taxon>Metazoa</taxon>
        <taxon>Ecdysozoa</taxon>
        <taxon>Nematoda</taxon>
        <taxon>Chromadorea</taxon>
        <taxon>Rhabditida</taxon>
        <taxon>Spirurina</taxon>
        <taxon>Oxyuridomorpha</taxon>
        <taxon>Oxyuroidea</taxon>
        <taxon>Oxyuridae</taxon>
        <taxon>Enterobius</taxon>
    </lineage>
</organism>
<dbReference type="GO" id="GO:0004383">
    <property type="term" value="F:guanylate cyclase activity"/>
    <property type="evidence" value="ECO:0007669"/>
    <property type="project" value="UniProtKB-EC"/>
</dbReference>
<dbReference type="InterPro" id="IPR029787">
    <property type="entry name" value="Nucleotide_cyclase"/>
</dbReference>
<keyword evidence="13 16" id="KW-0472">Membrane</keyword>
<evidence type="ECO:0000256" key="6">
    <source>
        <dbReference type="ARBA" id="ARBA00022692"/>
    </source>
</evidence>
<evidence type="ECO:0000256" key="9">
    <source>
        <dbReference type="ARBA" id="ARBA00022840"/>
    </source>
</evidence>
<comment type="catalytic activity">
    <reaction evidence="1">
        <text>GTP = 3',5'-cyclic GMP + diphosphate</text>
        <dbReference type="Rhea" id="RHEA:13665"/>
        <dbReference type="ChEBI" id="CHEBI:33019"/>
        <dbReference type="ChEBI" id="CHEBI:37565"/>
        <dbReference type="ChEBI" id="CHEBI:57746"/>
        <dbReference type="EC" id="4.6.1.2"/>
    </reaction>
</comment>
<dbReference type="PROSITE" id="PS00452">
    <property type="entry name" value="GUANYLATE_CYCLASE_1"/>
    <property type="match status" value="2"/>
</dbReference>
<feature type="transmembrane region" description="Helical" evidence="16">
    <location>
        <begin position="583"/>
        <end position="603"/>
    </location>
</feature>
<dbReference type="PANTHER" id="PTHR45627">
    <property type="entry name" value="ADENYLATE CYCLASE TYPE 1"/>
    <property type="match status" value="1"/>
</dbReference>
<dbReference type="SUPFAM" id="SSF55073">
    <property type="entry name" value="Nucleotide cyclase"/>
    <property type="match status" value="2"/>
</dbReference>
<keyword evidence="6 16" id="KW-0812">Transmembrane</keyword>
<keyword evidence="8" id="KW-0547">Nucleotide-binding</keyword>
<comment type="subcellular location">
    <subcellularLocation>
        <location evidence="4">Membrane</location>
        <topology evidence="4">Multi-pass membrane protein</topology>
    </subcellularLocation>
</comment>
<comment type="catalytic activity">
    <reaction evidence="2">
        <text>ATP = 3',5'-cyclic AMP + diphosphate</text>
        <dbReference type="Rhea" id="RHEA:15389"/>
        <dbReference type="ChEBI" id="CHEBI:30616"/>
        <dbReference type="ChEBI" id="CHEBI:33019"/>
        <dbReference type="ChEBI" id="CHEBI:58165"/>
        <dbReference type="EC" id="4.6.1.1"/>
    </reaction>
</comment>
<evidence type="ECO:0000256" key="10">
    <source>
        <dbReference type="ARBA" id="ARBA00022842"/>
    </source>
</evidence>
<dbReference type="GO" id="GO:0004016">
    <property type="term" value="F:adenylate cyclase activity"/>
    <property type="evidence" value="ECO:0007669"/>
    <property type="project" value="UniProtKB-EC"/>
</dbReference>
<feature type="transmembrane region" description="Helical" evidence="16">
    <location>
        <begin position="502"/>
        <end position="521"/>
    </location>
</feature>
<evidence type="ECO:0000256" key="16">
    <source>
        <dbReference type="SAM" id="Phobius"/>
    </source>
</evidence>
<keyword evidence="7" id="KW-0479">Metal-binding</keyword>
<evidence type="ECO:0000256" key="14">
    <source>
        <dbReference type="ARBA" id="ARBA00023239"/>
    </source>
</evidence>
<evidence type="ECO:0000313" key="18">
    <source>
        <dbReference type="EMBL" id="VDD95811.1"/>
    </source>
</evidence>
<keyword evidence="9" id="KW-0067">ATP-binding</keyword>
<feature type="transmembrane region" description="Helical" evidence="16">
    <location>
        <begin position="553"/>
        <end position="576"/>
    </location>
</feature>
<accession>A0A0N4VK66</accession>
<evidence type="ECO:0000259" key="17">
    <source>
        <dbReference type="PROSITE" id="PS50125"/>
    </source>
</evidence>
<feature type="transmembrane region" description="Helical" evidence="16">
    <location>
        <begin position="672"/>
        <end position="692"/>
    </location>
</feature>
<dbReference type="InterPro" id="IPR018297">
    <property type="entry name" value="A/G_cyclase_CS"/>
</dbReference>
<keyword evidence="12" id="KW-0115">cAMP biosynthesis</keyword>
<dbReference type="CDD" id="cd07302">
    <property type="entry name" value="CHD"/>
    <property type="match status" value="2"/>
</dbReference>
<dbReference type="Proteomes" id="UP000274131">
    <property type="component" value="Unassembled WGS sequence"/>
</dbReference>
<evidence type="ECO:0000256" key="12">
    <source>
        <dbReference type="ARBA" id="ARBA00022998"/>
    </source>
</evidence>
<dbReference type="AlphaFoldDB" id="A0A0N4VK66"/>
<evidence type="ECO:0000256" key="4">
    <source>
        <dbReference type="ARBA" id="ARBA00004141"/>
    </source>
</evidence>
<dbReference type="GO" id="GO:0006171">
    <property type="term" value="P:cAMP biosynthetic process"/>
    <property type="evidence" value="ECO:0007669"/>
    <property type="project" value="UniProtKB-KW"/>
</dbReference>
<sequence>MKRNIQSKKILLTVCCYNRNLNVDTLQRIQDEVAPDVSALSSGLCITTIFQFFILPRQRRTFLIISVIWNISNIIGAVLLTHNIIYANPFLAHDWAALFVQQTTISVIGLIGDASEAGNRAEISKRLGEAVHRRTQLEALKSRQDQLLLSVIPAYLTDKVSKSIVASTSENASKKNKHHKLFHELHVQLHANVSILFADIVNFTVLAAQLSARDLVRTLNELYSKFDRDAQKLQCMRIKFLGDCYYCVSGMPVNRPNHADMCVVMGLEMIKTIKQVRIATGVDVNMRIGVHTGSVLCGVLGLRKWQFDVWSDDVNLANRVESSGVPGAVHITKTTKEMLRGDYNIVEAHTDDPVVGSLGQPTYFILPDKTSVLERNASIVRRSSTHSLSSSDTVDVEVSLNSLNSSRLSLKSKVSKVVESWGAETAFANLSKFIKFQSNIARRPHYNSTIQSMTLIENNLTNFSLSKLNVFFHCSNPATVVSPYLLWPFRKKSALCQFSDCSIFLVFIIAVNISQMLLIFGHHPLVRFSFNSTTEKLLLAFVCLSISNESVQWIQVLQLLMCTFLLGAICVIDWIFPVLRSILICLSTAITVFATLGPHFIYITFAPPGSEGIPSLIWLSACVVNFSSIFLLYRFPYALRCVLLSSYFVIFILFLCLFPSSQNTLKWKSYNLTLICVDMIFAFLLLLFIDWITDYERKAEAACNVSFRNEERDVETMQDINKLLIENILPSGVADKFLDPDRCVDVRSLPFKELYARSHDNVCVMFASIPNFQEFWSQWDRTRKLECLRLLNEIICEFDKLLSKPKFSGIEKIKTIASTYMAVAGLNEQDNVDDQDHLEFIDETAPAEKRLHDKAFRNSCVMVEFATAMCAILDQLNRDSFQNFELRFGMSCGPLVAGVIGAQKPQYDVWGNTVNLASRMDTYGEPNKIHMTGEMGRLLLRGGFPLQSRGKMRVKGVREPIETFFLPLDFKRESAASLCSQRQNSF</sequence>
<feature type="transmembrane region" description="Helical" evidence="16">
    <location>
        <begin position="62"/>
        <end position="80"/>
    </location>
</feature>
<reference evidence="20" key="1">
    <citation type="submission" date="2017-02" db="UniProtKB">
        <authorList>
            <consortium name="WormBaseParasite"/>
        </authorList>
    </citation>
    <scope>IDENTIFICATION</scope>
</reference>
<dbReference type="FunFam" id="3.30.70.1230:FF:000024">
    <property type="entry name" value="ACXA, isoform A"/>
    <property type="match status" value="1"/>
</dbReference>
<proteinExistence type="inferred from homology"/>
<evidence type="ECO:0000256" key="8">
    <source>
        <dbReference type="ARBA" id="ARBA00022741"/>
    </source>
</evidence>
<dbReference type="GO" id="GO:0007193">
    <property type="term" value="P:adenylate cyclase-inhibiting G protein-coupled receptor signaling pathway"/>
    <property type="evidence" value="ECO:0007669"/>
    <property type="project" value="TreeGrafter"/>
</dbReference>
<dbReference type="FunFam" id="3.30.70.1230:FF:000032">
    <property type="entry name" value="Adenylyl cyclase 78C"/>
    <property type="match status" value="1"/>
</dbReference>
<dbReference type="GO" id="GO:0005886">
    <property type="term" value="C:plasma membrane"/>
    <property type="evidence" value="ECO:0007669"/>
    <property type="project" value="TreeGrafter"/>
</dbReference>
<feature type="domain" description="Guanylate cyclase" evidence="17">
    <location>
        <begin position="194"/>
        <end position="321"/>
    </location>
</feature>
<dbReference type="OrthoDB" id="6147412at2759"/>
<dbReference type="EMBL" id="UXUI01010950">
    <property type="protein sequence ID" value="VDD95811.1"/>
    <property type="molecule type" value="Genomic_DNA"/>
</dbReference>
<dbReference type="Pfam" id="PF00211">
    <property type="entry name" value="Guanylate_cyc"/>
    <property type="match status" value="2"/>
</dbReference>
<dbReference type="EC" id="4.6.1.1" evidence="5"/>
<keyword evidence="11 16" id="KW-1133">Transmembrane helix</keyword>
<evidence type="ECO:0000256" key="7">
    <source>
        <dbReference type="ARBA" id="ARBA00022723"/>
    </source>
</evidence>
<evidence type="ECO:0000256" key="2">
    <source>
        <dbReference type="ARBA" id="ARBA00001593"/>
    </source>
</evidence>
<dbReference type="GO" id="GO:0007189">
    <property type="term" value="P:adenylate cyclase-activating G protein-coupled receptor signaling pathway"/>
    <property type="evidence" value="ECO:0007669"/>
    <property type="project" value="TreeGrafter"/>
</dbReference>
<dbReference type="GO" id="GO:0046872">
    <property type="term" value="F:metal ion binding"/>
    <property type="evidence" value="ECO:0007669"/>
    <property type="project" value="UniProtKB-KW"/>
</dbReference>
<keyword evidence="10" id="KW-0460">Magnesium</keyword>
<dbReference type="GO" id="GO:0035556">
    <property type="term" value="P:intracellular signal transduction"/>
    <property type="evidence" value="ECO:0007669"/>
    <property type="project" value="InterPro"/>
</dbReference>
<reference evidence="18 19" key="2">
    <citation type="submission" date="2018-10" db="EMBL/GenBank/DDBJ databases">
        <authorList>
            <consortium name="Pathogen Informatics"/>
        </authorList>
    </citation>
    <scope>NUCLEOTIDE SEQUENCE [LARGE SCALE GENOMIC DNA]</scope>
</reference>
<dbReference type="InterPro" id="IPR001054">
    <property type="entry name" value="A/G_cyclase"/>
</dbReference>
<keyword evidence="19" id="KW-1185">Reference proteome</keyword>
<dbReference type="SMART" id="SM00044">
    <property type="entry name" value="CYCc"/>
    <property type="match status" value="2"/>
</dbReference>